<dbReference type="Pfam" id="PF07823">
    <property type="entry name" value="CPDase"/>
    <property type="match status" value="1"/>
</dbReference>
<accession>A0A1Y1XSG1</accession>
<keyword evidence="2" id="KW-1185">Reference proteome</keyword>
<dbReference type="InterPro" id="IPR012386">
    <property type="entry name" value="Cyclic-nucl_3Pdiesterase"/>
</dbReference>
<dbReference type="EMBL" id="MCFE01000530">
    <property type="protein sequence ID" value="ORX88436.1"/>
    <property type="molecule type" value="Genomic_DNA"/>
</dbReference>
<dbReference type="SUPFAM" id="SSF55144">
    <property type="entry name" value="LigT-like"/>
    <property type="match status" value="1"/>
</dbReference>
<reference evidence="1 2" key="1">
    <citation type="submission" date="2016-07" db="EMBL/GenBank/DDBJ databases">
        <title>Pervasive Adenine N6-methylation of Active Genes in Fungi.</title>
        <authorList>
            <consortium name="DOE Joint Genome Institute"/>
            <person name="Mondo S.J."/>
            <person name="Dannebaum R.O."/>
            <person name="Kuo R.C."/>
            <person name="Labutti K."/>
            <person name="Haridas S."/>
            <person name="Kuo A."/>
            <person name="Salamov A."/>
            <person name="Ahrendt S.R."/>
            <person name="Lipzen A."/>
            <person name="Sullivan W."/>
            <person name="Andreopoulos W.B."/>
            <person name="Clum A."/>
            <person name="Lindquist E."/>
            <person name="Daum C."/>
            <person name="Ramamoorthy G.K."/>
            <person name="Gryganskyi A."/>
            <person name="Culley D."/>
            <person name="Magnuson J.K."/>
            <person name="James T.Y."/>
            <person name="O'Malley M.A."/>
            <person name="Stajich J.E."/>
            <person name="Spatafora J.W."/>
            <person name="Visel A."/>
            <person name="Grigoriev I.V."/>
        </authorList>
    </citation>
    <scope>NUCLEOTIDE SEQUENCE [LARGE SCALE GENOMIC DNA]</scope>
    <source>
        <strain evidence="1 2">CBS 931.73</strain>
    </source>
</reference>
<dbReference type="Proteomes" id="UP000193498">
    <property type="component" value="Unassembled WGS sequence"/>
</dbReference>
<proteinExistence type="predicted"/>
<dbReference type="InParanoid" id="A0A1Y1XSG1"/>
<evidence type="ECO:0000313" key="2">
    <source>
        <dbReference type="Proteomes" id="UP000193498"/>
    </source>
</evidence>
<name>A0A1Y1XSG1_9FUNG</name>
<comment type="caution">
    <text evidence="1">The sequence shown here is derived from an EMBL/GenBank/DDBJ whole genome shotgun (WGS) entry which is preliminary data.</text>
</comment>
<dbReference type="OrthoDB" id="514292at2759"/>
<dbReference type="GO" id="GO:0004113">
    <property type="term" value="F:2',3'-cyclic-nucleotide 3'-phosphodiesterase activity"/>
    <property type="evidence" value="ECO:0007669"/>
    <property type="project" value="TreeGrafter"/>
</dbReference>
<dbReference type="InterPro" id="IPR009097">
    <property type="entry name" value="Cyclic_Pdiesterase"/>
</dbReference>
<dbReference type="PANTHER" id="PTHR28141:SF1">
    <property type="entry name" value="2',3'-CYCLIC-NUCLEOTIDE 3'-PHOSPHODIESTERASE"/>
    <property type="match status" value="1"/>
</dbReference>
<gene>
    <name evidence="1" type="ORF">K493DRAFT_236675</name>
</gene>
<organism evidence="1 2">
    <name type="scientific">Basidiobolus meristosporus CBS 931.73</name>
    <dbReference type="NCBI Taxonomy" id="1314790"/>
    <lineage>
        <taxon>Eukaryota</taxon>
        <taxon>Fungi</taxon>
        <taxon>Fungi incertae sedis</taxon>
        <taxon>Zoopagomycota</taxon>
        <taxon>Entomophthoromycotina</taxon>
        <taxon>Basidiobolomycetes</taxon>
        <taxon>Basidiobolales</taxon>
        <taxon>Basidiobolaceae</taxon>
        <taxon>Basidiobolus</taxon>
    </lineage>
</organism>
<dbReference type="AlphaFoldDB" id="A0A1Y1XSG1"/>
<dbReference type="Gene3D" id="3.90.1140.10">
    <property type="entry name" value="Cyclic phosphodiesterase"/>
    <property type="match status" value="1"/>
</dbReference>
<dbReference type="STRING" id="1314790.A0A1Y1XSG1"/>
<dbReference type="PANTHER" id="PTHR28141">
    <property type="entry name" value="2',3'-CYCLIC-NUCLEOTIDE 3'-PHOSPHODIESTERASE"/>
    <property type="match status" value="1"/>
</dbReference>
<protein>
    <submittedName>
        <fullName evidence="1">LigT-like protein</fullName>
    </submittedName>
</protein>
<evidence type="ECO:0000313" key="1">
    <source>
        <dbReference type="EMBL" id="ORX88436.1"/>
    </source>
</evidence>
<dbReference type="GO" id="GO:0009187">
    <property type="term" value="P:cyclic nucleotide metabolic process"/>
    <property type="evidence" value="ECO:0007669"/>
    <property type="project" value="TreeGrafter"/>
</dbReference>
<sequence length="192" mass="21440">MAKELYKSSSFKGYSLWLSPKGQPQVNGLLETLIAKASHAFHSPSFQPHVTLLGAIEASAEEVIQKTQALAAKLGPTKIPLVLDEIAVGDAYFQCVLWKVATTPDTQTLREVNQLARGVFDREDDPVFFPHLSLVYGDFSPQVRQEIRERIGRGDFVELKDEHLRFEVGSILVVNTEGKPHEWQVIAEVELS</sequence>